<evidence type="ECO:0000259" key="5">
    <source>
        <dbReference type="Pfam" id="PF14905"/>
    </source>
</evidence>
<name>A0A1I0JXF4_9BACT</name>
<dbReference type="RefSeq" id="WP_038562413.1">
    <property type="nucleotide sequence ID" value="NZ_FOHT01000060.1"/>
</dbReference>
<dbReference type="SUPFAM" id="SSF56935">
    <property type="entry name" value="Porins"/>
    <property type="match status" value="1"/>
</dbReference>
<evidence type="ECO:0000256" key="3">
    <source>
        <dbReference type="ARBA" id="ARBA00023237"/>
    </source>
</evidence>
<evidence type="ECO:0000259" key="4">
    <source>
        <dbReference type="Pfam" id="PF07715"/>
    </source>
</evidence>
<evidence type="ECO:0000256" key="1">
    <source>
        <dbReference type="ARBA" id="ARBA00004442"/>
    </source>
</evidence>
<dbReference type="Proteomes" id="UP000181981">
    <property type="component" value="Unassembled WGS sequence"/>
</dbReference>
<feature type="domain" description="Outer membrane protein beta-barrel" evidence="5">
    <location>
        <begin position="379"/>
        <end position="786"/>
    </location>
</feature>
<dbReference type="Gene3D" id="2.170.130.10">
    <property type="entry name" value="TonB-dependent receptor, plug domain"/>
    <property type="match status" value="1"/>
</dbReference>
<reference evidence="6 7" key="1">
    <citation type="submission" date="2016-10" db="EMBL/GenBank/DDBJ databases">
        <authorList>
            <person name="de Groot N.N."/>
        </authorList>
    </citation>
    <scope>NUCLEOTIDE SEQUENCE [LARGE SCALE GENOMIC DNA]</scope>
    <source>
        <strain evidence="6 7">DSM 25947</strain>
    </source>
</reference>
<keyword evidence="6" id="KW-0675">Receptor</keyword>
<dbReference type="OrthoDB" id="8764943at2"/>
<dbReference type="InterPro" id="IPR008969">
    <property type="entry name" value="CarboxyPept-like_regulatory"/>
</dbReference>
<dbReference type="Pfam" id="PF07715">
    <property type="entry name" value="Plug"/>
    <property type="match status" value="1"/>
</dbReference>
<dbReference type="GO" id="GO:0009279">
    <property type="term" value="C:cell outer membrane"/>
    <property type="evidence" value="ECO:0007669"/>
    <property type="project" value="UniProtKB-SubCell"/>
</dbReference>
<proteinExistence type="predicted"/>
<dbReference type="PANTHER" id="PTHR40980:SF4">
    <property type="entry name" value="TONB-DEPENDENT RECEPTOR-LIKE BETA-BARREL DOMAIN-CONTAINING PROTEIN"/>
    <property type="match status" value="1"/>
</dbReference>
<evidence type="ECO:0000256" key="2">
    <source>
        <dbReference type="ARBA" id="ARBA00023136"/>
    </source>
</evidence>
<accession>A0A1I0JXF4</accession>
<keyword evidence="3" id="KW-0998">Cell outer membrane</keyword>
<organism evidence="6 7">
    <name type="scientific">Draconibacterium orientale</name>
    <dbReference type="NCBI Taxonomy" id="1168034"/>
    <lineage>
        <taxon>Bacteria</taxon>
        <taxon>Pseudomonadati</taxon>
        <taxon>Bacteroidota</taxon>
        <taxon>Bacteroidia</taxon>
        <taxon>Marinilabiliales</taxon>
        <taxon>Prolixibacteraceae</taxon>
        <taxon>Draconibacterium</taxon>
    </lineage>
</organism>
<gene>
    <name evidence="6" type="ORF">SAMN05444285_1604</name>
</gene>
<evidence type="ECO:0000313" key="7">
    <source>
        <dbReference type="Proteomes" id="UP000181981"/>
    </source>
</evidence>
<sequence>MRYGLFSLMLLIQVLAFGQKSGSISGKVLDSENNIVEFVNVFLTSVNDSTRIVNGTVTDNKGSFVLTDVPLGKYFIQFRFVGFVNHQQTVLLNDANKNIELGTIILKQDAIALNSVEITAFRNLIQKTDEGIVVNASENLTQIGGTAADLMKNMPGVQVDMEGNLTMRGKNPLIMINGRISGIGGVDRVTNLEQIPASTIERIEIITNPSAKYDADAESGIINIVLKSNTTLGTNGAAALGGGLGARYRLNGSFLINHNTQKWDLGLAYDNWFTTRTRTVNKQRVQYDSDDKYYLSQPRQDERTIQTQTARFNVGYTPNSKNSFRLEGIWLFEGQDNYETIVSTTETSLHDFTSRNSRYSNEIRRFHTGELLFNYTRNFNQNRALIIDANSAIEYNRENTDISTQNLSEENAEIGNPFLQKTHFYEDANLTNFSINYLHPIKESGLFETGYKTTLRFINDDYLRSNEENEIYITDSAHTDIFKFNEQIHALYLQYTGWTGTQQEPTWKYQLGLRAEPVSNTGDNVHSPYSFSNEYFHIFPSASLIYYTAKRNSFKLAYSKRINRPSIGDYSPFIDITDSLNVWSGNPDIQPEISHSFELTQNQTFKKASLTTSLFYRLTSNSIFPYTSIDNSGVSTTRPENFGNSSTYGVEAFFTYNPFNFWKINLDASIYEQRIEPSAKLQNAPENLLSGYAKFINNFDVWKNGRFQITANYTSPIVIPQGTIKEVYFIDLGFQQKILKGQGRLALTVTDIFDTQRSESAVSGSNFEYTHYRKVDTRAVMLIFAYTFRSEFKEKLLENKFKND</sequence>
<dbReference type="InterPro" id="IPR041700">
    <property type="entry name" value="OMP_b-brl_3"/>
</dbReference>
<keyword evidence="2" id="KW-0472">Membrane</keyword>
<dbReference type="Pfam" id="PF14905">
    <property type="entry name" value="OMP_b-brl_3"/>
    <property type="match status" value="1"/>
</dbReference>
<dbReference type="InterPro" id="IPR012910">
    <property type="entry name" value="Plug_dom"/>
</dbReference>
<dbReference type="Gene3D" id="2.60.40.1120">
    <property type="entry name" value="Carboxypeptidase-like, regulatory domain"/>
    <property type="match status" value="1"/>
</dbReference>
<evidence type="ECO:0000313" key="6">
    <source>
        <dbReference type="EMBL" id="SEU15431.1"/>
    </source>
</evidence>
<dbReference type="EMBL" id="FOHT01000060">
    <property type="protein sequence ID" value="SEU15431.1"/>
    <property type="molecule type" value="Genomic_DNA"/>
</dbReference>
<dbReference type="InterPro" id="IPR037066">
    <property type="entry name" value="Plug_dom_sf"/>
</dbReference>
<protein>
    <submittedName>
        <fullName evidence="6">Outer membrane receptor proteins, mostly Fe transport</fullName>
    </submittedName>
</protein>
<dbReference type="SUPFAM" id="SSF49464">
    <property type="entry name" value="Carboxypeptidase regulatory domain-like"/>
    <property type="match status" value="1"/>
</dbReference>
<dbReference type="AlphaFoldDB" id="A0A1I0JXF4"/>
<dbReference type="Pfam" id="PF13715">
    <property type="entry name" value="CarbopepD_reg_2"/>
    <property type="match status" value="1"/>
</dbReference>
<dbReference type="PANTHER" id="PTHR40980">
    <property type="entry name" value="PLUG DOMAIN-CONTAINING PROTEIN"/>
    <property type="match status" value="1"/>
</dbReference>
<dbReference type="InterPro" id="IPR036942">
    <property type="entry name" value="Beta-barrel_TonB_sf"/>
</dbReference>
<dbReference type="Gene3D" id="2.40.170.20">
    <property type="entry name" value="TonB-dependent receptor, beta-barrel domain"/>
    <property type="match status" value="1"/>
</dbReference>
<comment type="subcellular location">
    <subcellularLocation>
        <location evidence="1">Cell outer membrane</location>
    </subcellularLocation>
</comment>
<feature type="domain" description="TonB-dependent receptor plug" evidence="4">
    <location>
        <begin position="134"/>
        <end position="220"/>
    </location>
</feature>